<dbReference type="EMBL" id="NRSG01000182">
    <property type="protein sequence ID" value="MBK1660474.1"/>
    <property type="molecule type" value="Genomic_DNA"/>
</dbReference>
<evidence type="ECO:0000313" key="2">
    <source>
        <dbReference type="Proteomes" id="UP000697995"/>
    </source>
</evidence>
<proteinExistence type="predicted"/>
<sequence>MSSSRPWRATLRTRVTGLVLVIALPLLALAAGAVWQQHRAERARAEEALVGRAHALALLLDREFAAAEQALLALSGSAALARGDLPGFWAEMGAAAAAIGARAINLVGPGGGVGLSTAWPPEDARAP</sequence>
<organism evidence="1 2">
    <name type="scientific">Paracraurococcus ruber</name>
    <dbReference type="NCBI Taxonomy" id="77675"/>
    <lineage>
        <taxon>Bacteria</taxon>
        <taxon>Pseudomonadati</taxon>
        <taxon>Pseudomonadota</taxon>
        <taxon>Alphaproteobacteria</taxon>
        <taxon>Acetobacterales</taxon>
        <taxon>Roseomonadaceae</taxon>
        <taxon>Paracraurococcus</taxon>
    </lineage>
</organism>
<dbReference type="RefSeq" id="WP_200306002.1">
    <property type="nucleotide sequence ID" value="NZ_NRSG01000182.1"/>
</dbReference>
<accession>A0ABS1D177</accession>
<name>A0ABS1D177_9PROT</name>
<protein>
    <submittedName>
        <fullName evidence="1">Uncharacterized protein</fullName>
    </submittedName>
</protein>
<reference evidence="1 2" key="1">
    <citation type="journal article" date="2020" name="Microorganisms">
        <title>Osmotic Adaptation and Compatible Solute Biosynthesis of Phototrophic Bacteria as Revealed from Genome Analyses.</title>
        <authorList>
            <person name="Imhoff J.F."/>
            <person name="Rahn T."/>
            <person name="Kunzel S."/>
            <person name="Keller A."/>
            <person name="Neulinger S.C."/>
        </authorList>
    </citation>
    <scope>NUCLEOTIDE SEQUENCE [LARGE SCALE GENOMIC DNA]</scope>
    <source>
        <strain evidence="1 2">DSM 15382</strain>
    </source>
</reference>
<dbReference type="Proteomes" id="UP000697995">
    <property type="component" value="Unassembled WGS sequence"/>
</dbReference>
<evidence type="ECO:0000313" key="1">
    <source>
        <dbReference type="EMBL" id="MBK1660474.1"/>
    </source>
</evidence>
<feature type="non-terminal residue" evidence="1">
    <location>
        <position position="127"/>
    </location>
</feature>
<dbReference type="Gene3D" id="3.30.450.20">
    <property type="entry name" value="PAS domain"/>
    <property type="match status" value="1"/>
</dbReference>
<keyword evidence="2" id="KW-1185">Reference proteome</keyword>
<comment type="caution">
    <text evidence="1">The sequence shown here is derived from an EMBL/GenBank/DDBJ whole genome shotgun (WGS) entry which is preliminary data.</text>
</comment>
<gene>
    <name evidence="1" type="ORF">CKO45_19810</name>
</gene>